<evidence type="ECO:0000313" key="6">
    <source>
        <dbReference type="Proteomes" id="UP001279734"/>
    </source>
</evidence>
<dbReference type="Gene3D" id="1.10.600.10">
    <property type="entry name" value="Farnesyl Diphosphate Synthase"/>
    <property type="match status" value="1"/>
</dbReference>
<keyword evidence="2" id="KW-0479">Metal-binding</keyword>
<dbReference type="GO" id="GO:0016102">
    <property type="term" value="P:diterpenoid biosynthetic process"/>
    <property type="evidence" value="ECO:0007669"/>
    <property type="project" value="InterPro"/>
</dbReference>
<dbReference type="FunFam" id="1.10.600.10:FF:000007">
    <property type="entry name" value="Isoprene synthase, chloroplastic"/>
    <property type="match status" value="1"/>
</dbReference>
<name>A0AAD3S7J6_NEPGR</name>
<dbReference type="GO" id="GO:0010333">
    <property type="term" value="F:terpene synthase activity"/>
    <property type="evidence" value="ECO:0007669"/>
    <property type="project" value="InterPro"/>
</dbReference>
<organism evidence="5 6">
    <name type="scientific">Nepenthes gracilis</name>
    <name type="common">Slender pitcher plant</name>
    <dbReference type="NCBI Taxonomy" id="150966"/>
    <lineage>
        <taxon>Eukaryota</taxon>
        <taxon>Viridiplantae</taxon>
        <taxon>Streptophyta</taxon>
        <taxon>Embryophyta</taxon>
        <taxon>Tracheophyta</taxon>
        <taxon>Spermatophyta</taxon>
        <taxon>Magnoliopsida</taxon>
        <taxon>eudicotyledons</taxon>
        <taxon>Gunneridae</taxon>
        <taxon>Pentapetalae</taxon>
        <taxon>Caryophyllales</taxon>
        <taxon>Nepenthaceae</taxon>
        <taxon>Nepenthes</taxon>
    </lineage>
</organism>
<evidence type="ECO:0000313" key="5">
    <source>
        <dbReference type="EMBL" id="GMH05858.1"/>
    </source>
</evidence>
<dbReference type="SFLD" id="SFLDS00005">
    <property type="entry name" value="Isoprenoid_Synthase_Type_I"/>
    <property type="match status" value="1"/>
</dbReference>
<dbReference type="AlphaFoldDB" id="A0AAD3S7J6"/>
<dbReference type="InterPro" id="IPR005630">
    <property type="entry name" value="Terpene_synthase_metal-bd"/>
</dbReference>
<sequence length="354" mass="41282">MQPLYKGVPRLESRLYIDIYEQDPSHNKTLLKFAKLDFNLLQSLHKAELRDFNRWWNDGCFATKIPFARERVAEGYFWACGVFHEPQYALLRKIASKSCLALTTIDDLYDAYGTIEELELFTAAVERWDKDCSNYLPDYMKFVYQSLVLDLFEEFEQDLAKEGRSSCVYYAREQFNVICKSYLKEAKWRQEKYIPTYDEYMDCAMTTFGYRFATTVSHLGMGQIATRETFQLFSQFPKILRASSIIGRLKDDMAGYEINRSRDHVSSAVECYMRQYGVTKEYAYKELNKQVDDAWKSITEEMLKPVIAPVPLLTCILNLTRVVEVLYTGVDHFTSVSKALKDTIAMLFIDPILS</sequence>
<dbReference type="EMBL" id="BSYO01000006">
    <property type="protein sequence ID" value="GMH05858.1"/>
    <property type="molecule type" value="Genomic_DNA"/>
</dbReference>
<gene>
    <name evidence="5" type="ORF">Nepgr_007698</name>
</gene>
<feature type="domain" description="Terpene synthase metal-binding" evidence="4">
    <location>
        <begin position="61"/>
        <end position="296"/>
    </location>
</feature>
<evidence type="ECO:0000256" key="2">
    <source>
        <dbReference type="ARBA" id="ARBA00022723"/>
    </source>
</evidence>
<dbReference type="SFLD" id="SFLDG01019">
    <property type="entry name" value="Terpene_Cyclase_Like_1_C_Termi"/>
    <property type="match status" value="1"/>
</dbReference>
<accession>A0AAD3S7J6</accession>
<keyword evidence="3" id="KW-0456">Lyase</keyword>
<dbReference type="Proteomes" id="UP001279734">
    <property type="component" value="Unassembled WGS sequence"/>
</dbReference>
<keyword evidence="6" id="KW-1185">Reference proteome</keyword>
<comment type="caution">
    <text evidence="5">The sequence shown here is derived from an EMBL/GenBank/DDBJ whole genome shotgun (WGS) entry which is preliminary data.</text>
</comment>
<dbReference type="CDD" id="cd00684">
    <property type="entry name" value="Terpene_cyclase_plant_C1"/>
    <property type="match status" value="1"/>
</dbReference>
<comment type="cofactor">
    <cofactor evidence="1">
        <name>Mg(2+)</name>
        <dbReference type="ChEBI" id="CHEBI:18420"/>
    </cofactor>
</comment>
<reference evidence="5" key="1">
    <citation type="submission" date="2023-05" db="EMBL/GenBank/DDBJ databases">
        <title>Nepenthes gracilis genome sequencing.</title>
        <authorList>
            <person name="Fukushima K."/>
        </authorList>
    </citation>
    <scope>NUCLEOTIDE SEQUENCE</scope>
    <source>
        <strain evidence="5">SING2019-196</strain>
    </source>
</reference>
<dbReference type="PANTHER" id="PTHR31225">
    <property type="entry name" value="OS04G0344100 PROTEIN-RELATED"/>
    <property type="match status" value="1"/>
</dbReference>
<evidence type="ECO:0000256" key="1">
    <source>
        <dbReference type="ARBA" id="ARBA00001946"/>
    </source>
</evidence>
<dbReference type="InterPro" id="IPR008949">
    <property type="entry name" value="Isoprenoid_synthase_dom_sf"/>
</dbReference>
<evidence type="ECO:0000256" key="3">
    <source>
        <dbReference type="ARBA" id="ARBA00023239"/>
    </source>
</evidence>
<dbReference type="InterPro" id="IPR034741">
    <property type="entry name" value="Terpene_cyclase-like_1_C"/>
</dbReference>
<evidence type="ECO:0000259" key="4">
    <source>
        <dbReference type="Pfam" id="PF03936"/>
    </source>
</evidence>
<dbReference type="SUPFAM" id="SSF48576">
    <property type="entry name" value="Terpenoid synthases"/>
    <property type="match status" value="1"/>
</dbReference>
<protein>
    <recommendedName>
        <fullName evidence="4">Terpene synthase metal-binding domain-containing protein</fullName>
    </recommendedName>
</protein>
<proteinExistence type="predicted"/>
<dbReference type="PANTHER" id="PTHR31225:SF221">
    <property type="entry name" value="(-)-GERMACRENE D SYNTHASE"/>
    <property type="match status" value="1"/>
</dbReference>
<dbReference type="InterPro" id="IPR050148">
    <property type="entry name" value="Terpene_synthase-like"/>
</dbReference>
<dbReference type="InterPro" id="IPR044814">
    <property type="entry name" value="Terpene_cyclase_plant_C1"/>
</dbReference>
<dbReference type="GO" id="GO:0000287">
    <property type="term" value="F:magnesium ion binding"/>
    <property type="evidence" value="ECO:0007669"/>
    <property type="project" value="InterPro"/>
</dbReference>
<dbReference type="Pfam" id="PF03936">
    <property type="entry name" value="Terpene_synth_C"/>
    <property type="match status" value="1"/>
</dbReference>